<dbReference type="SUPFAM" id="SSF55874">
    <property type="entry name" value="ATPase domain of HSP90 chaperone/DNA topoisomerase II/histidine kinase"/>
    <property type="match status" value="1"/>
</dbReference>
<evidence type="ECO:0000256" key="8">
    <source>
        <dbReference type="ARBA" id="ARBA00023012"/>
    </source>
</evidence>
<evidence type="ECO:0000259" key="10">
    <source>
        <dbReference type="PROSITE" id="PS50109"/>
    </source>
</evidence>
<dbReference type="Pfam" id="PF08448">
    <property type="entry name" value="PAS_4"/>
    <property type="match status" value="1"/>
</dbReference>
<evidence type="ECO:0000259" key="11">
    <source>
        <dbReference type="PROSITE" id="PS50112"/>
    </source>
</evidence>
<dbReference type="SMART" id="SM00388">
    <property type="entry name" value="HisKA"/>
    <property type="match status" value="1"/>
</dbReference>
<evidence type="ECO:0000256" key="2">
    <source>
        <dbReference type="ARBA" id="ARBA00012438"/>
    </source>
</evidence>
<dbReference type="SUPFAM" id="SSF47384">
    <property type="entry name" value="Homodimeric domain of signal transducing histidine kinase"/>
    <property type="match status" value="1"/>
</dbReference>
<evidence type="ECO:0000256" key="5">
    <source>
        <dbReference type="ARBA" id="ARBA00022741"/>
    </source>
</evidence>
<dbReference type="InterPro" id="IPR003661">
    <property type="entry name" value="HisK_dim/P_dom"/>
</dbReference>
<dbReference type="InterPro" id="IPR003594">
    <property type="entry name" value="HATPase_dom"/>
</dbReference>
<dbReference type="PANTHER" id="PTHR43065">
    <property type="entry name" value="SENSOR HISTIDINE KINASE"/>
    <property type="match status" value="1"/>
</dbReference>
<dbReference type="InterPro" id="IPR036097">
    <property type="entry name" value="HisK_dim/P_sf"/>
</dbReference>
<feature type="transmembrane region" description="Helical" evidence="9">
    <location>
        <begin position="143"/>
        <end position="164"/>
    </location>
</feature>
<dbReference type="Gene3D" id="3.30.450.20">
    <property type="entry name" value="PAS domain"/>
    <property type="match status" value="1"/>
</dbReference>
<feature type="domain" description="Histidine kinase" evidence="10">
    <location>
        <begin position="318"/>
        <end position="523"/>
    </location>
</feature>
<evidence type="ECO:0000256" key="6">
    <source>
        <dbReference type="ARBA" id="ARBA00022777"/>
    </source>
</evidence>
<keyword evidence="9" id="KW-0472">Membrane</keyword>
<dbReference type="PRINTS" id="PR00344">
    <property type="entry name" value="BCTRLSENSOR"/>
</dbReference>
<keyword evidence="5" id="KW-0547">Nucleotide-binding</keyword>
<dbReference type="InterPro" id="IPR000700">
    <property type="entry name" value="PAS-assoc_C"/>
</dbReference>
<evidence type="ECO:0000259" key="12">
    <source>
        <dbReference type="PROSITE" id="PS50113"/>
    </source>
</evidence>
<dbReference type="Gene3D" id="1.10.287.130">
    <property type="match status" value="1"/>
</dbReference>
<keyword evidence="8" id="KW-0902">Two-component regulatory system</keyword>
<evidence type="ECO:0000313" key="13">
    <source>
        <dbReference type="EMBL" id="MBD8013673.1"/>
    </source>
</evidence>
<name>A0ABR8W9G0_9BACL</name>
<organism evidence="13 14">
    <name type="scientific">Planococcus wigleyi</name>
    <dbReference type="NCBI Taxonomy" id="2762216"/>
    <lineage>
        <taxon>Bacteria</taxon>
        <taxon>Bacillati</taxon>
        <taxon>Bacillota</taxon>
        <taxon>Bacilli</taxon>
        <taxon>Bacillales</taxon>
        <taxon>Caryophanaceae</taxon>
        <taxon>Planococcus</taxon>
    </lineage>
</organism>
<dbReference type="PANTHER" id="PTHR43065:SF34">
    <property type="entry name" value="SPORULATION KINASE A"/>
    <property type="match status" value="1"/>
</dbReference>
<reference evidence="13 14" key="1">
    <citation type="submission" date="2020-08" db="EMBL/GenBank/DDBJ databases">
        <title>A Genomic Blueprint of the Chicken Gut Microbiome.</title>
        <authorList>
            <person name="Gilroy R."/>
            <person name="Ravi A."/>
            <person name="Getino M."/>
            <person name="Pursley I."/>
            <person name="Horton D.L."/>
            <person name="Alikhan N.-F."/>
            <person name="Baker D."/>
            <person name="Gharbi K."/>
            <person name="Hall N."/>
            <person name="Watson M."/>
            <person name="Adriaenssens E.M."/>
            <person name="Foster-Nyarko E."/>
            <person name="Jarju S."/>
            <person name="Secka A."/>
            <person name="Antonio M."/>
            <person name="Oren A."/>
            <person name="Chaudhuri R."/>
            <person name="La Ragione R.M."/>
            <person name="Hildebrand F."/>
            <person name="Pallen M.J."/>
        </authorList>
    </citation>
    <scope>NUCLEOTIDE SEQUENCE [LARGE SCALE GENOMIC DNA]</scope>
    <source>
        <strain evidence="13 14">Sa1BUA13</strain>
    </source>
</reference>
<dbReference type="InterPro" id="IPR005467">
    <property type="entry name" value="His_kinase_dom"/>
</dbReference>
<keyword evidence="3" id="KW-0597">Phosphoprotein</keyword>
<keyword evidence="4" id="KW-0808">Transferase</keyword>
<feature type="transmembrane region" description="Helical" evidence="9">
    <location>
        <begin position="69"/>
        <end position="102"/>
    </location>
</feature>
<dbReference type="PROSITE" id="PS50112">
    <property type="entry name" value="PAS"/>
    <property type="match status" value="1"/>
</dbReference>
<evidence type="ECO:0000256" key="3">
    <source>
        <dbReference type="ARBA" id="ARBA00022553"/>
    </source>
</evidence>
<evidence type="ECO:0000313" key="14">
    <source>
        <dbReference type="Proteomes" id="UP000658980"/>
    </source>
</evidence>
<dbReference type="RefSeq" id="WP_191713904.1">
    <property type="nucleotide sequence ID" value="NZ_JACSPU010000001.1"/>
</dbReference>
<dbReference type="PROSITE" id="PS50109">
    <property type="entry name" value="HIS_KIN"/>
    <property type="match status" value="1"/>
</dbReference>
<dbReference type="SMART" id="SM00086">
    <property type="entry name" value="PAC"/>
    <property type="match status" value="1"/>
</dbReference>
<evidence type="ECO:0000256" key="7">
    <source>
        <dbReference type="ARBA" id="ARBA00022840"/>
    </source>
</evidence>
<dbReference type="PROSITE" id="PS50113">
    <property type="entry name" value="PAC"/>
    <property type="match status" value="1"/>
</dbReference>
<dbReference type="InterPro" id="IPR000014">
    <property type="entry name" value="PAS"/>
</dbReference>
<dbReference type="InterPro" id="IPR036890">
    <property type="entry name" value="HATPase_C_sf"/>
</dbReference>
<keyword evidence="9" id="KW-0812">Transmembrane</keyword>
<dbReference type="SMART" id="SM00387">
    <property type="entry name" value="HATPase_c"/>
    <property type="match status" value="1"/>
</dbReference>
<dbReference type="CDD" id="cd00082">
    <property type="entry name" value="HisKA"/>
    <property type="match status" value="1"/>
</dbReference>
<feature type="domain" description="PAC" evidence="12">
    <location>
        <begin position="253"/>
        <end position="305"/>
    </location>
</feature>
<dbReference type="CDD" id="cd00130">
    <property type="entry name" value="PAS"/>
    <property type="match status" value="1"/>
</dbReference>
<dbReference type="NCBIfam" id="TIGR00229">
    <property type="entry name" value="sensory_box"/>
    <property type="match status" value="1"/>
</dbReference>
<dbReference type="SMART" id="SM00091">
    <property type="entry name" value="PAS"/>
    <property type="match status" value="1"/>
</dbReference>
<feature type="transmembrane region" description="Helical" evidence="9">
    <location>
        <begin position="12"/>
        <end position="32"/>
    </location>
</feature>
<dbReference type="InterPro" id="IPR013656">
    <property type="entry name" value="PAS_4"/>
</dbReference>
<protein>
    <recommendedName>
        <fullName evidence="2">histidine kinase</fullName>
        <ecNumber evidence="2">2.7.13.3</ecNumber>
    </recommendedName>
</protein>
<comment type="catalytic activity">
    <reaction evidence="1">
        <text>ATP + protein L-histidine = ADP + protein N-phospho-L-histidine.</text>
        <dbReference type="EC" id="2.7.13.3"/>
    </reaction>
</comment>
<keyword evidence="14" id="KW-1185">Reference proteome</keyword>
<evidence type="ECO:0000256" key="1">
    <source>
        <dbReference type="ARBA" id="ARBA00000085"/>
    </source>
</evidence>
<keyword evidence="7" id="KW-0067">ATP-binding</keyword>
<feature type="domain" description="PAS" evidence="11">
    <location>
        <begin position="181"/>
        <end position="228"/>
    </location>
</feature>
<dbReference type="EC" id="2.7.13.3" evidence="2"/>
<dbReference type="Gene3D" id="3.30.565.10">
    <property type="entry name" value="Histidine kinase-like ATPase, C-terminal domain"/>
    <property type="match status" value="1"/>
</dbReference>
<sequence length="524" mass="58864">MESNVIKHRRNQLFIHLYGFASIFHFLLNQLVEMNTATVSPIFGIISYSVLLSLAVAQVNDRTLQFMVLLAMNLYVFILNFESLSSITLIFFVVPIIASALYNDTKPIVILALLTSAEFMLLLTVFDRFAVRAPLPYNQLSMIMFFIAILSITLLDSIYFSHYLKQLESKNASMEKALLSKEGYLHLFFENAKDAIAVFDSTNKIIAVNPAFEELYGWPSEECIGKTLPLYPADMKKEAEIRTREVQQGQSYSLLETIDVRKDGSRFHAQVTLSPIFDDSNEVIATSIISRDISYQKESEKLILQSEKLKLAGEIAAGVAHEIRNPMTVVSGFVQMMHQDPKHLFPEYTALILSEIDRINLIISEFLVLAKPQAATLKIFSVQQTLNDILLLFSSELNLNGIILKTEWDKDFQINGEEHHLKQVFINLLKNAVESMEQPGEIEISLQAEADSMLSIRFKDSGIGIAEQDLEEVFEPFYTTKASGTGLGLIVSQKIIQEHKGSLTISSKEGVGTTATILLPIKTT</sequence>
<dbReference type="SUPFAM" id="SSF55785">
    <property type="entry name" value="PYP-like sensor domain (PAS domain)"/>
    <property type="match status" value="1"/>
</dbReference>
<dbReference type="InterPro" id="IPR004358">
    <property type="entry name" value="Sig_transdc_His_kin-like_C"/>
</dbReference>
<accession>A0ABR8W9G0</accession>
<gene>
    <name evidence="13" type="ORF">H9630_02500</name>
</gene>
<dbReference type="EMBL" id="JACSPU010000001">
    <property type="protein sequence ID" value="MBD8013673.1"/>
    <property type="molecule type" value="Genomic_DNA"/>
</dbReference>
<dbReference type="Pfam" id="PF00512">
    <property type="entry name" value="HisKA"/>
    <property type="match status" value="1"/>
</dbReference>
<proteinExistence type="predicted"/>
<keyword evidence="6" id="KW-0418">Kinase</keyword>
<comment type="caution">
    <text evidence="13">The sequence shown here is derived from an EMBL/GenBank/DDBJ whole genome shotgun (WGS) entry which is preliminary data.</text>
</comment>
<keyword evidence="9" id="KW-1133">Transmembrane helix</keyword>
<feature type="transmembrane region" description="Helical" evidence="9">
    <location>
        <begin position="38"/>
        <end position="57"/>
    </location>
</feature>
<dbReference type="InterPro" id="IPR035965">
    <property type="entry name" value="PAS-like_dom_sf"/>
</dbReference>
<evidence type="ECO:0000256" key="9">
    <source>
        <dbReference type="SAM" id="Phobius"/>
    </source>
</evidence>
<dbReference type="InterPro" id="IPR001610">
    <property type="entry name" value="PAC"/>
</dbReference>
<dbReference type="Proteomes" id="UP000658980">
    <property type="component" value="Unassembled WGS sequence"/>
</dbReference>
<dbReference type="Pfam" id="PF02518">
    <property type="entry name" value="HATPase_c"/>
    <property type="match status" value="1"/>
</dbReference>
<feature type="transmembrane region" description="Helical" evidence="9">
    <location>
        <begin position="108"/>
        <end position="131"/>
    </location>
</feature>
<evidence type="ECO:0000256" key="4">
    <source>
        <dbReference type="ARBA" id="ARBA00022679"/>
    </source>
</evidence>